<dbReference type="Pfam" id="PF00573">
    <property type="entry name" value="Ribosomal_L4"/>
    <property type="match status" value="1"/>
</dbReference>
<feature type="region of interest" description="Disordered" evidence="6">
    <location>
        <begin position="51"/>
        <end position="70"/>
    </location>
</feature>
<keyword evidence="2 5" id="KW-0689">Ribosomal protein</keyword>
<dbReference type="AlphaFoldDB" id="A0A5C6RKS7"/>
<dbReference type="PANTHER" id="PTHR10746">
    <property type="entry name" value="50S RIBOSOMAL PROTEIN L4"/>
    <property type="match status" value="1"/>
</dbReference>
<dbReference type="GO" id="GO:0006412">
    <property type="term" value="P:translation"/>
    <property type="evidence" value="ECO:0007669"/>
    <property type="project" value="UniProtKB-UniRule"/>
</dbReference>
<keyword evidence="5" id="KW-0694">RNA-binding</keyword>
<keyword evidence="8" id="KW-1185">Reference proteome</keyword>
<dbReference type="GO" id="GO:0019843">
    <property type="term" value="F:rRNA binding"/>
    <property type="evidence" value="ECO:0007669"/>
    <property type="project" value="UniProtKB-UniRule"/>
</dbReference>
<dbReference type="GO" id="GO:1990904">
    <property type="term" value="C:ribonucleoprotein complex"/>
    <property type="evidence" value="ECO:0007669"/>
    <property type="project" value="UniProtKB-KW"/>
</dbReference>
<sequence length="209" mass="23166">MKLEVLNIQGQQTGRSVELPAEIFGVEPNEHVVYLAIKQYLAAQRQGTHKAKERNEIAGSTKKLKRQKGTGTARFGDIKNPLFRGGGRVFGPRPRKYDISLNRKVKLVARKSALSAKAGAGKLIIVEDFSFDKPKTKEFVNILNALKVADQKPVIVTPEYEKEVYLSSRNLQKVSVVRAQDLNTYAVMNSGTLILAEGAIEKIKEAFAN</sequence>
<dbReference type="NCBIfam" id="TIGR03953">
    <property type="entry name" value="rplD_bact"/>
    <property type="match status" value="1"/>
</dbReference>
<organism evidence="7 8">
    <name type="scientific">Phaeodactylibacter luteus</name>
    <dbReference type="NCBI Taxonomy" id="1564516"/>
    <lineage>
        <taxon>Bacteria</taxon>
        <taxon>Pseudomonadati</taxon>
        <taxon>Bacteroidota</taxon>
        <taxon>Saprospiria</taxon>
        <taxon>Saprospirales</taxon>
        <taxon>Haliscomenobacteraceae</taxon>
        <taxon>Phaeodactylibacter</taxon>
    </lineage>
</organism>
<dbReference type="EMBL" id="VOOR01000041">
    <property type="protein sequence ID" value="TXB61932.1"/>
    <property type="molecule type" value="Genomic_DNA"/>
</dbReference>
<comment type="function">
    <text evidence="5">One of the primary rRNA binding proteins, this protein initially binds near the 5'-end of the 23S rRNA. It is important during the early stages of 50S assembly. It makes multiple contacts with different domains of the 23S rRNA in the assembled 50S subunit and ribosome.</text>
</comment>
<evidence type="ECO:0000256" key="2">
    <source>
        <dbReference type="ARBA" id="ARBA00022980"/>
    </source>
</evidence>
<dbReference type="GO" id="GO:0005840">
    <property type="term" value="C:ribosome"/>
    <property type="evidence" value="ECO:0007669"/>
    <property type="project" value="UniProtKB-KW"/>
</dbReference>
<name>A0A5C6RKS7_9BACT</name>
<reference evidence="7 8" key="1">
    <citation type="submission" date="2019-08" db="EMBL/GenBank/DDBJ databases">
        <title>Genome of Phaeodactylibacter luteus.</title>
        <authorList>
            <person name="Bowman J.P."/>
        </authorList>
    </citation>
    <scope>NUCLEOTIDE SEQUENCE [LARGE SCALE GENOMIC DNA]</scope>
    <source>
        <strain evidence="7 8">KCTC 42180</strain>
    </source>
</reference>
<dbReference type="OrthoDB" id="9803201at2"/>
<protein>
    <recommendedName>
        <fullName evidence="4 5">Large ribosomal subunit protein uL4</fullName>
    </recommendedName>
</protein>
<dbReference type="InterPro" id="IPR002136">
    <property type="entry name" value="Ribosomal_uL4"/>
</dbReference>
<evidence type="ECO:0000256" key="4">
    <source>
        <dbReference type="ARBA" id="ARBA00035244"/>
    </source>
</evidence>
<dbReference type="GO" id="GO:0003735">
    <property type="term" value="F:structural constituent of ribosome"/>
    <property type="evidence" value="ECO:0007669"/>
    <property type="project" value="InterPro"/>
</dbReference>
<dbReference type="PANTHER" id="PTHR10746:SF6">
    <property type="entry name" value="LARGE RIBOSOMAL SUBUNIT PROTEIN UL4M"/>
    <property type="match status" value="1"/>
</dbReference>
<dbReference type="InterPro" id="IPR013005">
    <property type="entry name" value="Ribosomal_uL4-like"/>
</dbReference>
<comment type="caution">
    <text evidence="7">The sequence shown here is derived from an EMBL/GenBank/DDBJ whole genome shotgun (WGS) entry which is preliminary data.</text>
</comment>
<dbReference type="Gene3D" id="3.40.1370.10">
    <property type="match status" value="1"/>
</dbReference>
<evidence type="ECO:0000256" key="5">
    <source>
        <dbReference type="HAMAP-Rule" id="MF_01328"/>
    </source>
</evidence>
<evidence type="ECO:0000256" key="6">
    <source>
        <dbReference type="SAM" id="MobiDB-lite"/>
    </source>
</evidence>
<dbReference type="SUPFAM" id="SSF52166">
    <property type="entry name" value="Ribosomal protein L4"/>
    <property type="match status" value="1"/>
</dbReference>
<dbReference type="InterPro" id="IPR023574">
    <property type="entry name" value="Ribosomal_uL4_dom_sf"/>
</dbReference>
<comment type="subunit">
    <text evidence="5">Part of the 50S ribosomal subunit.</text>
</comment>
<accession>A0A5C6RKS7</accession>
<dbReference type="RefSeq" id="WP_147168663.1">
    <property type="nucleotide sequence ID" value="NZ_VOOR01000041.1"/>
</dbReference>
<dbReference type="HAMAP" id="MF_01328_B">
    <property type="entry name" value="Ribosomal_uL4_B"/>
    <property type="match status" value="1"/>
</dbReference>
<keyword evidence="3 5" id="KW-0687">Ribonucleoprotein</keyword>
<evidence type="ECO:0000256" key="1">
    <source>
        <dbReference type="ARBA" id="ARBA00010528"/>
    </source>
</evidence>
<evidence type="ECO:0000256" key="3">
    <source>
        <dbReference type="ARBA" id="ARBA00023274"/>
    </source>
</evidence>
<dbReference type="Proteomes" id="UP000321580">
    <property type="component" value="Unassembled WGS sequence"/>
</dbReference>
<gene>
    <name evidence="5 7" type="primary">rplD</name>
    <name evidence="7" type="ORF">FRY97_16460</name>
</gene>
<evidence type="ECO:0000313" key="7">
    <source>
        <dbReference type="EMBL" id="TXB61932.1"/>
    </source>
</evidence>
<comment type="function">
    <text evidence="5">Forms part of the polypeptide exit tunnel.</text>
</comment>
<proteinExistence type="inferred from homology"/>
<keyword evidence="5" id="KW-0699">rRNA-binding</keyword>
<comment type="similarity">
    <text evidence="1 5">Belongs to the universal ribosomal protein uL4 family.</text>
</comment>
<evidence type="ECO:0000313" key="8">
    <source>
        <dbReference type="Proteomes" id="UP000321580"/>
    </source>
</evidence>